<reference evidence="1" key="1">
    <citation type="submission" date="2020-06" db="EMBL/GenBank/DDBJ databases">
        <authorList>
            <person name="Li T."/>
            <person name="Hu X."/>
            <person name="Zhang T."/>
            <person name="Song X."/>
            <person name="Zhang H."/>
            <person name="Dai N."/>
            <person name="Sheng W."/>
            <person name="Hou X."/>
            <person name="Wei L."/>
        </authorList>
    </citation>
    <scope>NUCLEOTIDE SEQUENCE</scope>
    <source>
        <strain evidence="1">G01</strain>
        <tissue evidence="1">Leaf</tissue>
    </source>
</reference>
<dbReference type="GO" id="GO:0016985">
    <property type="term" value="F:mannan endo-1,4-beta-mannosidase activity"/>
    <property type="evidence" value="ECO:0007669"/>
    <property type="project" value="UniProtKB-EC"/>
</dbReference>
<dbReference type="SUPFAM" id="SSF51445">
    <property type="entry name" value="(Trans)glycosidases"/>
    <property type="match status" value="1"/>
</dbReference>
<protein>
    <submittedName>
        <fullName evidence="1">Mannan endo-1,4-beta-mannosidase 3</fullName>
    </submittedName>
</protein>
<dbReference type="AlphaFoldDB" id="A0AAW2JH35"/>
<dbReference type="PANTHER" id="PTHR31451:SF59">
    <property type="entry name" value="MANNAN ENDO-1,4-BETA-MANNOSIDASE"/>
    <property type="match status" value="1"/>
</dbReference>
<dbReference type="PANTHER" id="PTHR31451">
    <property type="match status" value="1"/>
</dbReference>
<accession>A0AAW2JH35</accession>
<comment type="caution">
    <text evidence="1">The sequence shown here is derived from an EMBL/GenBank/DDBJ whole genome shotgun (WGS) entry which is preliminary data.</text>
</comment>
<reference evidence="1" key="2">
    <citation type="journal article" date="2024" name="Plant">
        <title>Genomic evolution and insights into agronomic trait innovations of Sesamum species.</title>
        <authorList>
            <person name="Miao H."/>
            <person name="Wang L."/>
            <person name="Qu L."/>
            <person name="Liu H."/>
            <person name="Sun Y."/>
            <person name="Le M."/>
            <person name="Wang Q."/>
            <person name="Wei S."/>
            <person name="Zheng Y."/>
            <person name="Lin W."/>
            <person name="Duan Y."/>
            <person name="Cao H."/>
            <person name="Xiong S."/>
            <person name="Wang X."/>
            <person name="Wei L."/>
            <person name="Li C."/>
            <person name="Ma Q."/>
            <person name="Ju M."/>
            <person name="Zhao R."/>
            <person name="Li G."/>
            <person name="Mu C."/>
            <person name="Tian Q."/>
            <person name="Mei H."/>
            <person name="Zhang T."/>
            <person name="Gao T."/>
            <person name="Zhang H."/>
        </authorList>
    </citation>
    <scope>NUCLEOTIDE SEQUENCE</scope>
    <source>
        <strain evidence="1">G01</strain>
    </source>
</reference>
<evidence type="ECO:0000313" key="1">
    <source>
        <dbReference type="EMBL" id="KAL0293208.1"/>
    </source>
</evidence>
<sequence>MAKMSLASGFVQTRGTHFVMDNSLFIFNGFITYSMMQVAARTNKQYKVSNVFFQDVADVGITVCQTWAFSDGGNKLALQISPSVYDRERLLGTRFVVSEAAKKRFV</sequence>
<dbReference type="InterPro" id="IPR045053">
    <property type="entry name" value="MAN-like"/>
</dbReference>
<gene>
    <name evidence="1" type="ORF">Sangu_3242600</name>
</gene>
<organism evidence="1">
    <name type="scientific">Sesamum angustifolium</name>
    <dbReference type="NCBI Taxonomy" id="2727405"/>
    <lineage>
        <taxon>Eukaryota</taxon>
        <taxon>Viridiplantae</taxon>
        <taxon>Streptophyta</taxon>
        <taxon>Embryophyta</taxon>
        <taxon>Tracheophyta</taxon>
        <taxon>Spermatophyta</taxon>
        <taxon>Magnoliopsida</taxon>
        <taxon>eudicotyledons</taxon>
        <taxon>Gunneridae</taxon>
        <taxon>Pentapetalae</taxon>
        <taxon>asterids</taxon>
        <taxon>lamiids</taxon>
        <taxon>Lamiales</taxon>
        <taxon>Pedaliaceae</taxon>
        <taxon>Sesamum</taxon>
    </lineage>
</organism>
<proteinExistence type="predicted"/>
<name>A0AAW2JH35_9LAMI</name>
<dbReference type="EMBL" id="JACGWK010001065">
    <property type="protein sequence ID" value="KAL0293208.1"/>
    <property type="molecule type" value="Genomic_DNA"/>
</dbReference>
<dbReference type="Gene3D" id="3.20.20.80">
    <property type="entry name" value="Glycosidases"/>
    <property type="match status" value="1"/>
</dbReference>
<dbReference type="InterPro" id="IPR017853">
    <property type="entry name" value="GH"/>
</dbReference>